<name>A0ABN9BYL3_9NEOB</name>
<gene>
    <name evidence="1" type="ORF">SPARVUS_LOCUS3948298</name>
</gene>
<feature type="non-terminal residue" evidence="1">
    <location>
        <position position="114"/>
    </location>
</feature>
<organism evidence="1 2">
    <name type="scientific">Staurois parvus</name>
    <dbReference type="NCBI Taxonomy" id="386267"/>
    <lineage>
        <taxon>Eukaryota</taxon>
        <taxon>Metazoa</taxon>
        <taxon>Chordata</taxon>
        <taxon>Craniata</taxon>
        <taxon>Vertebrata</taxon>
        <taxon>Euteleostomi</taxon>
        <taxon>Amphibia</taxon>
        <taxon>Batrachia</taxon>
        <taxon>Anura</taxon>
        <taxon>Neobatrachia</taxon>
        <taxon>Ranoidea</taxon>
        <taxon>Ranidae</taxon>
        <taxon>Staurois</taxon>
    </lineage>
</organism>
<reference evidence="1" key="1">
    <citation type="submission" date="2023-05" db="EMBL/GenBank/DDBJ databases">
        <authorList>
            <person name="Stuckert A."/>
        </authorList>
    </citation>
    <scope>NUCLEOTIDE SEQUENCE</scope>
</reference>
<proteinExistence type="predicted"/>
<evidence type="ECO:0000313" key="2">
    <source>
        <dbReference type="Proteomes" id="UP001162483"/>
    </source>
</evidence>
<evidence type="ECO:0000313" key="1">
    <source>
        <dbReference type="EMBL" id="CAI9552819.1"/>
    </source>
</evidence>
<comment type="caution">
    <text evidence="1">The sequence shown here is derived from an EMBL/GenBank/DDBJ whole genome shotgun (WGS) entry which is preliminary data.</text>
</comment>
<dbReference type="EMBL" id="CATNWA010006786">
    <property type="protein sequence ID" value="CAI9552819.1"/>
    <property type="molecule type" value="Genomic_DNA"/>
</dbReference>
<protein>
    <submittedName>
        <fullName evidence="1">Uncharacterized protein</fullName>
    </submittedName>
</protein>
<dbReference type="Proteomes" id="UP001162483">
    <property type="component" value="Unassembled WGS sequence"/>
</dbReference>
<sequence length="114" mass="12622">MSPLQHPRPSPPASAGIRLLGSLPCEGRDVWGTEPAGNSNILIKSHSITLLYQAISHTFCPECFVLCPACIFTVLSAWKLREVHGVQKKRPFRSKAVLDQLENSDSKLEILEEL</sequence>
<accession>A0ABN9BYL3</accession>
<keyword evidence="2" id="KW-1185">Reference proteome</keyword>